<feature type="domain" description="Tudor" evidence="2">
    <location>
        <begin position="58"/>
        <end position="117"/>
    </location>
</feature>
<accession>A0A9P0CR83</accession>
<dbReference type="GO" id="GO:0005737">
    <property type="term" value="C:cytoplasm"/>
    <property type="evidence" value="ECO:0007669"/>
    <property type="project" value="UniProtKB-ARBA"/>
</dbReference>
<keyword evidence="4" id="KW-1185">Reference proteome</keyword>
<dbReference type="FunFam" id="2.30.30.140:FF:000018">
    <property type="entry name" value="Serine/threonine-protein kinase 31"/>
    <property type="match status" value="1"/>
</dbReference>
<feature type="domain" description="Tudor" evidence="2">
    <location>
        <begin position="936"/>
        <end position="994"/>
    </location>
</feature>
<evidence type="ECO:0000313" key="3">
    <source>
        <dbReference type="EMBL" id="CAH1104425.1"/>
    </source>
</evidence>
<reference evidence="3" key="1">
    <citation type="submission" date="2022-01" db="EMBL/GenBank/DDBJ databases">
        <authorList>
            <person name="King R."/>
        </authorList>
    </citation>
    <scope>NUCLEOTIDE SEQUENCE</scope>
</reference>
<feature type="compositionally biased region" description="Polar residues" evidence="1">
    <location>
        <begin position="686"/>
        <end position="697"/>
    </location>
</feature>
<name>A0A9P0CR83_9CUCU</name>
<feature type="domain" description="Tudor" evidence="2">
    <location>
        <begin position="1222"/>
        <end position="1280"/>
    </location>
</feature>
<dbReference type="OrthoDB" id="9989103at2759"/>
<dbReference type="InterPro" id="IPR035437">
    <property type="entry name" value="SNase_OB-fold_sf"/>
</dbReference>
<dbReference type="SUPFAM" id="SSF63748">
    <property type="entry name" value="Tudor/PWWP/MBT"/>
    <property type="match status" value="7"/>
</dbReference>
<feature type="region of interest" description="Disordered" evidence="1">
    <location>
        <begin position="2828"/>
        <end position="2948"/>
    </location>
</feature>
<proteinExistence type="predicted"/>
<dbReference type="InterPro" id="IPR050621">
    <property type="entry name" value="Tudor_domain_containing"/>
</dbReference>
<dbReference type="InterPro" id="IPR002999">
    <property type="entry name" value="Tudor"/>
</dbReference>
<feature type="compositionally biased region" description="Polar residues" evidence="1">
    <location>
        <begin position="735"/>
        <end position="760"/>
    </location>
</feature>
<feature type="compositionally biased region" description="Low complexity" evidence="1">
    <location>
        <begin position="2922"/>
        <end position="2941"/>
    </location>
</feature>
<feature type="compositionally biased region" description="Basic and acidic residues" evidence="1">
    <location>
        <begin position="641"/>
        <end position="685"/>
    </location>
</feature>
<protein>
    <recommendedName>
        <fullName evidence="2">Tudor domain-containing protein</fullName>
    </recommendedName>
</protein>
<feature type="compositionally biased region" description="Basic and acidic residues" evidence="1">
    <location>
        <begin position="2903"/>
        <end position="2919"/>
    </location>
</feature>
<dbReference type="PANTHER" id="PTHR22948:SF29">
    <property type="entry name" value="FI02030P-RELATED"/>
    <property type="match status" value="1"/>
</dbReference>
<feature type="compositionally biased region" description="Basic and acidic residues" evidence="1">
    <location>
        <begin position="763"/>
        <end position="772"/>
    </location>
</feature>
<feature type="region of interest" description="Disordered" evidence="1">
    <location>
        <begin position="619"/>
        <end position="861"/>
    </location>
</feature>
<feature type="domain" description="Tudor" evidence="2">
    <location>
        <begin position="1432"/>
        <end position="1492"/>
    </location>
</feature>
<feature type="compositionally biased region" description="Basic and acidic residues" evidence="1">
    <location>
        <begin position="2828"/>
        <end position="2869"/>
    </location>
</feature>
<dbReference type="Gene3D" id="2.40.50.90">
    <property type="match status" value="5"/>
</dbReference>
<dbReference type="SMART" id="SM00333">
    <property type="entry name" value="TUDOR"/>
    <property type="match status" value="7"/>
</dbReference>
<evidence type="ECO:0000259" key="2">
    <source>
        <dbReference type="PROSITE" id="PS50304"/>
    </source>
</evidence>
<feature type="region of interest" description="Disordered" evidence="1">
    <location>
        <begin position="2752"/>
        <end position="2771"/>
    </location>
</feature>
<evidence type="ECO:0000256" key="1">
    <source>
        <dbReference type="SAM" id="MobiDB-lite"/>
    </source>
</evidence>
<sequence>MESLQRINLYVTFVEKEGPFLKLYGQTDKNNSLYVEQFLAQVAPQFDLGVGKISPETLPPGTLICAKYKDNKYYRAKILNSPFVREGSLEVSFIDFGNKGIVSTGSIRSFHNFQSTIISIPPLAVGFIFAEAHCVGGGEWNDTIFESIAKEIKYREVQCTLLSQATNYFLVRIVVEGTDLCSILIQRGLMQPISLQAQQAVLLSMSMQKQGSQSQNHSTSSSNPQINTYKACSLEPGCQYPVYVSYVNDGPCHFSVQLKQTEDALVMLMNDINSINLRLLEDIPIPGTICLARCIEDSNICRAVVTNEVDTQFKVFYVDFGNYEVLPLEALYQIPFKYVLPKVMAIRFALAGVEKSTVTMDMQIAFKKFVDNRLLHMKVLPSPTRTALPKCELCDPETKTSALDVVIRSAKHSYPEPVALTRGFSQPVKVSFVYSCSRFYVQLVHKESELASLMTELQEVCMSSDPMDPTAIKVDLPCCALFSADGLWYRSQVVEVVNDNIKVRYIDYGNEETVPVDQLKTIEGEILTVLRPQAIECCLNGYQNMEPDDERDALLEELILEGVFTMKVVDTLNKKTLVDLFDGSDYNVASLLLDKLAAAKSQMSPVLAVQAGNKIEHRKSYTTQREQQNFNKGEKNYNTGREQKSWDKPNDRSDRNERTEKSWRQDNRENRNYDKNSNENEDKNSWRQNNKGFSPNNRFDKPRQDSWNTNDNTVNNNADWEDSTKSNPKPKDSWNKPSNNASQDTWNNKDSNNEWGTPANNIEDDRPQRNDFKGGYNNREGTGGGDRYGGKPRDGFIKKREYRKDESESSFGGSEKGFHKGPRSSTRNDNTRGGHTFDKPRSTYNRDNRNGGGDSWNATTTTEDSWNVSAVTPSIDAAPATATFNDYDVIGTEENVLISWFHNPGLFYVQQVNCQATFKTMMEEICEFYKDKKPDRVAKGAPIIALFDEDKVLYRARVVEVLGTQYKVYYVDFGNVSTVSKAYPIEKKFMDLPAQAIPCSLNGISPPSGEWADPDSYSSYFDKETFLCRFVNKDEEKTYVNIFLDTEDIGQLLVNNGLAVSTGPSVPDIEIPLLLGQQFRAIVKSVNNLSDIILALECGLAIGCTMHNLETAVESFEDVLKGLLEQAVIVYVDNVLEDYRLEVTLYDTEGNKHVVLNPDDGAFETVDIPCPMLVLRSVISGYVPHADETSVYIQPNDYADLVISLLDQLFEEYDGKEHDSTIIPEEGMLYAIHSEDGNWYRGKVISFDDEKATVNYVDYGNSEDVAFVELRELATKFLNINILSLQVNISSGAESFIDKNVTANIYFGEAGWEGTLQLLDSSHTAAVAETEVIESLESTDTGFATSSIEKPDNLHELTENTESTVVMENEAPISVPLEEEKNVEPMIGNMVIMSHIDTPSDFYLQFYEAIDEINALQAELQENVPELEVLENPIHGSLCAAPYSADQQWYRAEVLDADEDITTVRFIDFGNTDVIDNNTTKVKTLPPKLLSLAIYATRCALKIQPIEEEWSSMACTLFETLSNAGTLTAEFYEQDEKCTYVDLYTDGINIREALIRENFAKSATKATEGNQTGFVSHLNSPSEFWIQLENCVDELEWIAEQLSNAESFPELEELTPGTLCAALFPDDQMWYRARILSNTVAGIELLFIDYGNCCTSSSLRQLPEDLVITAPLALKCSLQKNEGISMWSPEAATKFSDISADGQAIFTVKKISTGETSVVQLLLNGQDVTTMLLPSTEEGLVKEVETLEKLSIERENGENVEVALEPLDGQVLDEEAKEKFEELNEQGSTRFQIEFVDEKTVRLYLAGKDIRPLLGSFKNAVIKPPKFVELDTTNSLDASEDTAQPQDEIAEKNFNSQGSLDANIDCVINENISEEQVQVVFHPEISDKIGDVQEKCLETDLEAAEPEIKSVLNVMEPLVDDDSDNTLITTYKDTTEEPDLDLQAEPCEIKDNLTSIPESELVGEVHDEDAVITKQLLPKDESVKVDLEESAGLTCTTDSNIHEVQLGPELETFIELSEATDSEIQAAKMNTDLEASNECAADSDIQEIKICPASSDLTDSDFQGSKIGPGLEAASELTCTNDSDTQEVKLDTKLEASSGVTDSDIQEVKIGLELETSNDLTCTTDSDIQEVKLDTELESSNKSTFPPDSDISEIQICTDLEASSGLTGTTDSGAQEVKICTDLEATDSDIQEVKIGLELETSNELTCTTDSDTQKVKLDTELVESSELTEVTDSGVQEVKICTDLEAADSNIQEGKIGIELEASNELTCTTDSDTQEVKLDTELEATCELTRVTDSDMQEVQIDLELETSNDLTCTTDSDIQEVKLGTELESSNKSIRPPDSDINEIQICTELEASSGLNGTTDSGAQQVKMCTDLRATDSDIQEVKIGLELETSNDLTCTADSDTQEVKLDTELESTCELTGVTDSDIQEVKIDLELETSNELTCTTDSDTQQVKLDTELESTCELTGVTDSDIQEVKIGLELETSNDLTCTTDSDIQEVKLGTQLESSNKSICPPNSDINEIQICTELEAADSDIQEDKVGIELEASNELTCTTDSDTQKVKLGSELEASNELTEATDSVVQEVKICPHLEASNELTCTTDSDTKEVKLVTALETSNEVIKIDSELEASEHSSNKCKPTVEYETETTKSLISESKKKKNLNSSKETVEKNIELILVTNIDLQHSSGNTEHSSIIEECPNFKDDLKVSTSVEDTIMSVEQSVEGCTVVQVHLEGNQGLSEEYGIADDVASPNDSINDHKESTSQEKTDCSVKMDQEQVEDQHSTAAEDHLKDILIDSTNAEIELIKPTLTEDEIKIIKKEIKTLKDMPVETEEDSKNIKRTKELPKEKKPETLPNPKKEISDNTEVTHHKQSLTKLDKSVKLVDRKSPSKEVTTPKKSSPIKTKDDNKITSAVKDSKSSKKASLPVSSSKTSTSKSTPSKVGVNKTKLSPIRTSLSIPKNITAKKEDVAKVTVKHESPTKSSPKKSPVKDVNLKKIESDNSESIVKGVLKDVVDLACAGDKNQNLQSENSDVLVHEREK</sequence>
<dbReference type="Pfam" id="PF00567">
    <property type="entry name" value="TUDOR"/>
    <property type="match status" value="7"/>
</dbReference>
<feature type="compositionally biased region" description="Basic and acidic residues" evidence="1">
    <location>
        <begin position="2965"/>
        <end position="2979"/>
    </location>
</feature>
<dbReference type="Gene3D" id="2.30.30.140">
    <property type="match status" value="7"/>
</dbReference>
<dbReference type="PROSITE" id="PS50304">
    <property type="entry name" value="TUDOR"/>
    <property type="match status" value="7"/>
</dbReference>
<feature type="compositionally biased region" description="Polar residues" evidence="1">
    <location>
        <begin position="621"/>
        <end position="640"/>
    </location>
</feature>
<gene>
    <name evidence="3" type="ORF">PSYICH_LOCUS5422</name>
</gene>
<dbReference type="CDD" id="cd20379">
    <property type="entry name" value="Tudor_dTUD-like"/>
    <property type="match status" value="1"/>
</dbReference>
<dbReference type="EMBL" id="OV651829">
    <property type="protein sequence ID" value="CAH1104425.1"/>
    <property type="molecule type" value="Genomic_DNA"/>
</dbReference>
<evidence type="ECO:0000313" key="4">
    <source>
        <dbReference type="Proteomes" id="UP001153636"/>
    </source>
</evidence>
<feature type="compositionally biased region" description="Basic and acidic residues" evidence="1">
    <location>
        <begin position="788"/>
        <end position="807"/>
    </location>
</feature>
<feature type="compositionally biased region" description="Low complexity" evidence="1">
    <location>
        <begin position="708"/>
        <end position="717"/>
    </location>
</feature>
<feature type="compositionally biased region" description="Basic and acidic residues" evidence="1">
    <location>
        <begin position="2876"/>
        <end position="2890"/>
    </location>
</feature>
<dbReference type="PANTHER" id="PTHR22948">
    <property type="entry name" value="TUDOR DOMAIN CONTAINING PROTEIN"/>
    <property type="match status" value="1"/>
</dbReference>
<organism evidence="3 4">
    <name type="scientific">Psylliodes chrysocephalus</name>
    <dbReference type="NCBI Taxonomy" id="3402493"/>
    <lineage>
        <taxon>Eukaryota</taxon>
        <taxon>Metazoa</taxon>
        <taxon>Ecdysozoa</taxon>
        <taxon>Arthropoda</taxon>
        <taxon>Hexapoda</taxon>
        <taxon>Insecta</taxon>
        <taxon>Pterygota</taxon>
        <taxon>Neoptera</taxon>
        <taxon>Endopterygota</taxon>
        <taxon>Coleoptera</taxon>
        <taxon>Polyphaga</taxon>
        <taxon>Cucujiformia</taxon>
        <taxon>Chrysomeloidea</taxon>
        <taxon>Chrysomelidae</taxon>
        <taxon>Galerucinae</taxon>
        <taxon>Alticini</taxon>
        <taxon>Psylliodes</taxon>
    </lineage>
</organism>
<feature type="region of interest" description="Disordered" evidence="1">
    <location>
        <begin position="2965"/>
        <end position="2995"/>
    </location>
</feature>
<feature type="domain" description="Tudor" evidence="2">
    <location>
        <begin position="471"/>
        <end position="529"/>
    </location>
</feature>
<dbReference type="Proteomes" id="UP001153636">
    <property type="component" value="Chromosome 17"/>
</dbReference>
<feature type="compositionally biased region" description="Basic and acidic residues" evidence="1">
    <location>
        <begin position="2756"/>
        <end position="2771"/>
    </location>
</feature>
<feature type="domain" description="Tudor" evidence="2">
    <location>
        <begin position="283"/>
        <end position="341"/>
    </location>
</feature>
<feature type="compositionally biased region" description="Basic and acidic residues" evidence="1">
    <location>
        <begin position="829"/>
        <end position="849"/>
    </location>
</feature>
<feature type="domain" description="Tudor" evidence="2">
    <location>
        <begin position="1613"/>
        <end position="1671"/>
    </location>
</feature>